<organism evidence="1 2">
    <name type="scientific">Exophiala sideris</name>
    <dbReference type="NCBI Taxonomy" id="1016849"/>
    <lineage>
        <taxon>Eukaryota</taxon>
        <taxon>Fungi</taxon>
        <taxon>Dikarya</taxon>
        <taxon>Ascomycota</taxon>
        <taxon>Pezizomycotina</taxon>
        <taxon>Eurotiomycetes</taxon>
        <taxon>Chaetothyriomycetidae</taxon>
        <taxon>Chaetothyriales</taxon>
        <taxon>Herpotrichiellaceae</taxon>
        <taxon>Exophiala</taxon>
    </lineage>
</organism>
<evidence type="ECO:0000313" key="1">
    <source>
        <dbReference type="EMBL" id="KIV80722.1"/>
    </source>
</evidence>
<dbReference type="HOGENOM" id="CLU_2109043_0_0_1"/>
<dbReference type="AlphaFoldDB" id="A0A0D1YCL2"/>
<dbReference type="Proteomes" id="UP000053599">
    <property type="component" value="Unassembled WGS sequence"/>
</dbReference>
<protein>
    <submittedName>
        <fullName evidence="1">Uncharacterized protein</fullName>
    </submittedName>
</protein>
<name>A0A0D1YCL2_9EURO</name>
<dbReference type="EMBL" id="KN846953">
    <property type="protein sequence ID" value="KIV80722.1"/>
    <property type="molecule type" value="Genomic_DNA"/>
</dbReference>
<sequence>MYDGAQVRLQHQERIQHIRLCIKHHERKSHGLENKGKTTKLQIRCHRWLPWLRHGVSGLSQAMGRNRDLLLKVRICCGSPGNHLPFSFNIMFMSLHGYVWGLRRVTANKLSRQRQ</sequence>
<gene>
    <name evidence="1" type="ORF">PV11_08205</name>
</gene>
<proteinExistence type="predicted"/>
<accession>A0A0D1YCL2</accession>
<evidence type="ECO:0000313" key="2">
    <source>
        <dbReference type="Proteomes" id="UP000053599"/>
    </source>
</evidence>
<reference evidence="1 2" key="1">
    <citation type="submission" date="2015-01" db="EMBL/GenBank/DDBJ databases">
        <title>The Genome Sequence of Exophiala sideris CBS121828.</title>
        <authorList>
            <consortium name="The Broad Institute Genomics Platform"/>
            <person name="Cuomo C."/>
            <person name="de Hoog S."/>
            <person name="Gorbushina A."/>
            <person name="Stielow B."/>
            <person name="Teixiera M."/>
            <person name="Abouelleil A."/>
            <person name="Chapman S.B."/>
            <person name="Priest M."/>
            <person name="Young S.K."/>
            <person name="Wortman J."/>
            <person name="Nusbaum C."/>
            <person name="Birren B."/>
        </authorList>
    </citation>
    <scope>NUCLEOTIDE SEQUENCE [LARGE SCALE GENOMIC DNA]</scope>
    <source>
        <strain evidence="1 2">CBS 121828</strain>
    </source>
</reference>